<keyword evidence="1" id="KW-0812">Transmembrane</keyword>
<name>A0A6A5KXF8_9PLEO</name>
<keyword evidence="1" id="KW-1133">Transmembrane helix</keyword>
<evidence type="ECO:0000313" key="2">
    <source>
        <dbReference type="EMBL" id="KAF1839444.1"/>
    </source>
</evidence>
<feature type="non-terminal residue" evidence="2">
    <location>
        <position position="1"/>
    </location>
</feature>
<dbReference type="EMBL" id="ML975245">
    <property type="protein sequence ID" value="KAF1839444.1"/>
    <property type="molecule type" value="Genomic_DNA"/>
</dbReference>
<evidence type="ECO:0000256" key="1">
    <source>
        <dbReference type="SAM" id="Phobius"/>
    </source>
</evidence>
<dbReference type="Proteomes" id="UP000800040">
    <property type="component" value="Unassembled WGS sequence"/>
</dbReference>
<reference evidence="2" key="1">
    <citation type="submission" date="2020-01" db="EMBL/GenBank/DDBJ databases">
        <authorList>
            <consortium name="DOE Joint Genome Institute"/>
            <person name="Haridas S."/>
            <person name="Albert R."/>
            <person name="Binder M."/>
            <person name="Bloem J."/>
            <person name="Labutti K."/>
            <person name="Salamov A."/>
            <person name="Andreopoulos B."/>
            <person name="Baker S.E."/>
            <person name="Barry K."/>
            <person name="Bills G."/>
            <person name="Bluhm B.H."/>
            <person name="Cannon C."/>
            <person name="Castanera R."/>
            <person name="Culley D.E."/>
            <person name="Daum C."/>
            <person name="Ezra D."/>
            <person name="Gonzalez J.B."/>
            <person name="Henrissat B."/>
            <person name="Kuo A."/>
            <person name="Liang C."/>
            <person name="Lipzen A."/>
            <person name="Lutzoni F."/>
            <person name="Magnuson J."/>
            <person name="Mondo S."/>
            <person name="Nolan M."/>
            <person name="Ohm R."/>
            <person name="Pangilinan J."/>
            <person name="Park H.-J."/>
            <person name="Ramirez L."/>
            <person name="Alfaro M."/>
            <person name="Sun H."/>
            <person name="Tritt A."/>
            <person name="Yoshinaga Y."/>
            <person name="Zwiers L.-H."/>
            <person name="Turgeon B.G."/>
            <person name="Goodwin S.B."/>
            <person name="Spatafora J.W."/>
            <person name="Crous P.W."/>
            <person name="Grigoriev I.V."/>
        </authorList>
    </citation>
    <scope>NUCLEOTIDE SEQUENCE</scope>
    <source>
        <strain evidence="2">P77</strain>
    </source>
</reference>
<organism evidence="2 3">
    <name type="scientific">Decorospora gaudefroyi</name>
    <dbReference type="NCBI Taxonomy" id="184978"/>
    <lineage>
        <taxon>Eukaryota</taxon>
        <taxon>Fungi</taxon>
        <taxon>Dikarya</taxon>
        <taxon>Ascomycota</taxon>
        <taxon>Pezizomycotina</taxon>
        <taxon>Dothideomycetes</taxon>
        <taxon>Pleosporomycetidae</taxon>
        <taxon>Pleosporales</taxon>
        <taxon>Pleosporineae</taxon>
        <taxon>Pleosporaceae</taxon>
        <taxon>Decorospora</taxon>
    </lineage>
</organism>
<protein>
    <submittedName>
        <fullName evidence="2">Uncharacterized protein</fullName>
    </submittedName>
</protein>
<evidence type="ECO:0000313" key="3">
    <source>
        <dbReference type="Proteomes" id="UP000800040"/>
    </source>
</evidence>
<accession>A0A6A5KXF8</accession>
<feature type="transmembrane region" description="Helical" evidence="1">
    <location>
        <begin position="20"/>
        <end position="40"/>
    </location>
</feature>
<keyword evidence="3" id="KW-1185">Reference proteome</keyword>
<proteinExistence type="predicted"/>
<keyword evidence="1" id="KW-0472">Membrane</keyword>
<sequence>MYSWACKHINLVRAILSTRIEITLSIVQYGIYPLVVWVAIEFCHWKSKSKLVCIYQDSEYSKF</sequence>
<dbReference type="AlphaFoldDB" id="A0A6A5KXF8"/>
<gene>
    <name evidence="2" type="ORF">BDW02DRAFT_563989</name>
</gene>